<dbReference type="PANTHER" id="PTHR43531">
    <property type="entry name" value="PROTEIN ICFG"/>
    <property type="match status" value="1"/>
</dbReference>
<dbReference type="Gene3D" id="1.10.287.950">
    <property type="entry name" value="Methyl-accepting chemotaxis protein"/>
    <property type="match status" value="1"/>
</dbReference>
<reference evidence="9" key="1">
    <citation type="submission" date="2021-02" db="EMBL/GenBank/DDBJ databases">
        <title>Infant gut strain persistence is associated with maternal origin, phylogeny, and functional potential including surface adhesion and iron acquisition.</title>
        <authorList>
            <person name="Lou Y.C."/>
        </authorList>
    </citation>
    <scope>NUCLEOTIDE SEQUENCE</scope>
    <source>
        <strain evidence="9">L2_039_000G1_dasL2_039_000G1_maxbin2.maxbin.077</strain>
    </source>
</reference>
<dbReference type="Pfam" id="PF00672">
    <property type="entry name" value="HAMP"/>
    <property type="match status" value="1"/>
</dbReference>
<sequence>MMKNLKVKNKLLLGFGIVLVLLLTISVAAIIGIQSINRQNDLLVEKTLANTEYVWELRRNVISEQRYELMAFAEDDLSDIKAYLDQAQKESERNLVLLEEYKTNYRVEKSKVDRLEDYLSAQAEPRARMKELLSKGTAEANAQAFAIFENEFKPILDEVAELLIEIGNEQNTMAIEATENATNLYHLILVITVALILAALLISALIVWKLLKSVTVPLAEIEQAAHALAKGDFSVDLSYDSTDEFGNACKSMHESFSTLKSIIADINCVLGALSNGDLAVETSVVYPGEMQDIESSVAKLIQKLNLSFGEIRGAADQINAGAEQVSNGAQALAQGATEQASSVQELAASISDISQQVQANSENAQKANSLAAGAGEVAQVTLEDMENMISAMKEITATSENIGKIIKVIDDIAFQTNILALNAAVEAARAGSAGKGFAVVADEVRNLAGKSADAAKNTTKLIDSTIQAVSHGEEIANKANAAFEELSQKVSEVVSTINMISEASAEQAANIQQITVGVDQISAVVQTNSATSEESAAASEELSGQAGTLKQLVAQFKLTDQPIQRQIREELPVSGGENSRWQENYSYGDKY</sequence>
<dbReference type="CDD" id="cd11386">
    <property type="entry name" value="MCP_signal"/>
    <property type="match status" value="1"/>
</dbReference>
<dbReference type="InterPro" id="IPR024478">
    <property type="entry name" value="HlyB_4HB_MCP"/>
</dbReference>
<evidence type="ECO:0000259" key="7">
    <source>
        <dbReference type="PROSITE" id="PS50111"/>
    </source>
</evidence>
<organism evidence="9 10">
    <name type="scientific">Faecalibacterium prausnitzii</name>
    <dbReference type="NCBI Taxonomy" id="853"/>
    <lineage>
        <taxon>Bacteria</taxon>
        <taxon>Bacillati</taxon>
        <taxon>Bacillota</taxon>
        <taxon>Clostridia</taxon>
        <taxon>Eubacteriales</taxon>
        <taxon>Oscillospiraceae</taxon>
        <taxon>Faecalibacterium</taxon>
    </lineage>
</organism>
<evidence type="ECO:0000313" key="9">
    <source>
        <dbReference type="EMBL" id="MBS6622712.1"/>
    </source>
</evidence>
<evidence type="ECO:0000256" key="5">
    <source>
        <dbReference type="SAM" id="MobiDB-lite"/>
    </source>
</evidence>
<keyword evidence="1" id="KW-0145">Chemotaxis</keyword>
<feature type="domain" description="HAMP" evidence="8">
    <location>
        <begin position="212"/>
        <end position="264"/>
    </location>
</feature>
<name>A0A9E1M1M1_9FIRM</name>
<dbReference type="Pfam" id="PF12729">
    <property type="entry name" value="4HB_MCP_1"/>
    <property type="match status" value="1"/>
</dbReference>
<dbReference type="Pfam" id="PF00015">
    <property type="entry name" value="MCPsignal"/>
    <property type="match status" value="1"/>
</dbReference>
<keyword evidence="6" id="KW-0812">Transmembrane</keyword>
<dbReference type="GO" id="GO:0005886">
    <property type="term" value="C:plasma membrane"/>
    <property type="evidence" value="ECO:0007669"/>
    <property type="project" value="TreeGrafter"/>
</dbReference>
<keyword evidence="4" id="KW-0175">Coiled coil</keyword>
<dbReference type="CDD" id="cd06225">
    <property type="entry name" value="HAMP"/>
    <property type="match status" value="1"/>
</dbReference>
<feature type="coiled-coil region" evidence="4">
    <location>
        <begin position="70"/>
        <end position="118"/>
    </location>
</feature>
<dbReference type="PROSITE" id="PS50111">
    <property type="entry name" value="CHEMOTAXIS_TRANSDUC_2"/>
    <property type="match status" value="1"/>
</dbReference>
<comment type="similarity">
    <text evidence="2">Belongs to the methyl-accepting chemotaxis (MCP) protein family.</text>
</comment>
<dbReference type="PANTHER" id="PTHR43531:SF11">
    <property type="entry name" value="METHYL-ACCEPTING CHEMOTAXIS PROTEIN 3"/>
    <property type="match status" value="1"/>
</dbReference>
<dbReference type="SUPFAM" id="SSF58104">
    <property type="entry name" value="Methyl-accepting chemotaxis protein (MCP) signaling domain"/>
    <property type="match status" value="1"/>
</dbReference>
<dbReference type="Gene3D" id="6.10.340.10">
    <property type="match status" value="1"/>
</dbReference>
<dbReference type="SMART" id="SM00304">
    <property type="entry name" value="HAMP"/>
    <property type="match status" value="1"/>
</dbReference>
<dbReference type="PROSITE" id="PS50885">
    <property type="entry name" value="HAMP"/>
    <property type="match status" value="1"/>
</dbReference>
<dbReference type="GO" id="GO:0006935">
    <property type="term" value="P:chemotaxis"/>
    <property type="evidence" value="ECO:0007669"/>
    <property type="project" value="UniProtKB-KW"/>
</dbReference>
<comment type="caution">
    <text evidence="9">The sequence shown here is derived from an EMBL/GenBank/DDBJ whole genome shotgun (WGS) entry which is preliminary data.</text>
</comment>
<evidence type="ECO:0000256" key="3">
    <source>
        <dbReference type="PROSITE-ProRule" id="PRU00284"/>
    </source>
</evidence>
<keyword evidence="6" id="KW-1133">Transmembrane helix</keyword>
<dbReference type="InterPro" id="IPR051310">
    <property type="entry name" value="MCP_chemotaxis"/>
</dbReference>
<dbReference type="AlphaFoldDB" id="A0A9E1M1M1"/>
<feature type="compositionally biased region" description="Polar residues" evidence="5">
    <location>
        <begin position="576"/>
        <end position="585"/>
    </location>
</feature>
<dbReference type="SMART" id="SM00283">
    <property type="entry name" value="MA"/>
    <property type="match status" value="1"/>
</dbReference>
<evidence type="ECO:0000313" key="10">
    <source>
        <dbReference type="Proteomes" id="UP000811365"/>
    </source>
</evidence>
<evidence type="ECO:0000256" key="6">
    <source>
        <dbReference type="SAM" id="Phobius"/>
    </source>
</evidence>
<keyword evidence="6" id="KW-0472">Membrane</keyword>
<dbReference type="Proteomes" id="UP000811365">
    <property type="component" value="Unassembled WGS sequence"/>
</dbReference>
<keyword evidence="3" id="KW-0807">Transducer</keyword>
<dbReference type="InterPro" id="IPR003660">
    <property type="entry name" value="HAMP_dom"/>
</dbReference>
<evidence type="ECO:0000256" key="1">
    <source>
        <dbReference type="ARBA" id="ARBA00022500"/>
    </source>
</evidence>
<dbReference type="GO" id="GO:0004888">
    <property type="term" value="F:transmembrane signaling receptor activity"/>
    <property type="evidence" value="ECO:0007669"/>
    <property type="project" value="TreeGrafter"/>
</dbReference>
<gene>
    <name evidence="9" type="ORF">KH315_11210</name>
</gene>
<dbReference type="EMBL" id="JAGZYH010000046">
    <property type="protein sequence ID" value="MBS6622712.1"/>
    <property type="molecule type" value="Genomic_DNA"/>
</dbReference>
<dbReference type="GO" id="GO:0007165">
    <property type="term" value="P:signal transduction"/>
    <property type="evidence" value="ECO:0007669"/>
    <property type="project" value="UniProtKB-KW"/>
</dbReference>
<feature type="domain" description="Methyl-accepting transducer" evidence="7">
    <location>
        <begin position="314"/>
        <end position="543"/>
    </location>
</feature>
<dbReference type="InterPro" id="IPR004089">
    <property type="entry name" value="MCPsignal_dom"/>
</dbReference>
<protein>
    <submittedName>
        <fullName evidence="9">MCP four helix bundle domain-containing protein</fullName>
    </submittedName>
</protein>
<evidence type="ECO:0000256" key="2">
    <source>
        <dbReference type="ARBA" id="ARBA00029447"/>
    </source>
</evidence>
<evidence type="ECO:0000256" key="4">
    <source>
        <dbReference type="SAM" id="Coils"/>
    </source>
</evidence>
<feature type="transmembrane region" description="Helical" evidence="6">
    <location>
        <begin position="184"/>
        <end position="208"/>
    </location>
</feature>
<evidence type="ECO:0000259" key="8">
    <source>
        <dbReference type="PROSITE" id="PS50885"/>
    </source>
</evidence>
<proteinExistence type="inferred from homology"/>
<feature type="region of interest" description="Disordered" evidence="5">
    <location>
        <begin position="568"/>
        <end position="591"/>
    </location>
</feature>
<accession>A0A9E1M1M1</accession>